<dbReference type="InterPro" id="IPR013857">
    <property type="entry name" value="NADH-UbQ_OxRdtase-assoc_prot30"/>
</dbReference>
<dbReference type="AlphaFoldDB" id="A0A2R4XLX0"/>
<protein>
    <submittedName>
        <fullName evidence="3">CIA30 family protein</fullName>
    </submittedName>
</protein>
<evidence type="ECO:0000313" key="3">
    <source>
        <dbReference type="EMBL" id="AWB34761.1"/>
    </source>
</evidence>
<sequence>MRINQISFQNTHSTDKWMSIGDQVMGGTSHGRMRFDEQGFAVFEGNVSLENGGGFASVRHADVPLGTATTTGYRLRVRGDGKQYKLNLGVDRAFDSVQYQASFNPGAAGQSQDCVEHMWVDIELPLACFEPRFRGRVVPGQASLDPERVCHVGLMVADRQAGPFRLEIQEIVCI</sequence>
<dbReference type="SUPFAM" id="SSF49785">
    <property type="entry name" value="Galactose-binding domain-like"/>
    <property type="match status" value="1"/>
</dbReference>
<dbReference type="InterPro" id="IPR039131">
    <property type="entry name" value="NDUFAF1"/>
</dbReference>
<feature type="domain" description="NADH:ubiquinone oxidoreductase intermediate-associated protein 30" evidence="2">
    <location>
        <begin position="7"/>
        <end position="168"/>
    </location>
</feature>
<evidence type="ECO:0000313" key="4">
    <source>
        <dbReference type="Proteomes" id="UP000244571"/>
    </source>
</evidence>
<gene>
    <name evidence="3" type="ORF">DBV39_14675</name>
</gene>
<comment type="similarity">
    <text evidence="1">Belongs to the CIA30 family.</text>
</comment>
<dbReference type="OrthoDB" id="442188at2"/>
<dbReference type="Pfam" id="PF08547">
    <property type="entry name" value="CIA30"/>
    <property type="match status" value="1"/>
</dbReference>
<evidence type="ECO:0000259" key="2">
    <source>
        <dbReference type="Pfam" id="PF08547"/>
    </source>
</evidence>
<organism evidence="3 4">
    <name type="scientific">Orrella marina</name>
    <dbReference type="NCBI Taxonomy" id="2163011"/>
    <lineage>
        <taxon>Bacteria</taxon>
        <taxon>Pseudomonadati</taxon>
        <taxon>Pseudomonadota</taxon>
        <taxon>Betaproteobacteria</taxon>
        <taxon>Burkholderiales</taxon>
        <taxon>Alcaligenaceae</taxon>
        <taxon>Orrella</taxon>
    </lineage>
</organism>
<accession>A0A2R4XLX0</accession>
<dbReference type="PANTHER" id="PTHR13194">
    <property type="entry name" value="COMPLEX I INTERMEDIATE-ASSOCIATED PROTEIN 30"/>
    <property type="match status" value="1"/>
</dbReference>
<proteinExistence type="inferred from homology"/>
<dbReference type="EMBL" id="CP028901">
    <property type="protein sequence ID" value="AWB34761.1"/>
    <property type="molecule type" value="Genomic_DNA"/>
</dbReference>
<dbReference type="Proteomes" id="UP000244571">
    <property type="component" value="Chromosome"/>
</dbReference>
<dbReference type="KEGG" id="boz:DBV39_14675"/>
<evidence type="ECO:0000256" key="1">
    <source>
        <dbReference type="ARBA" id="ARBA00007884"/>
    </source>
</evidence>
<reference evidence="3 4" key="1">
    <citation type="submission" date="2018-04" db="EMBL/GenBank/DDBJ databases">
        <title>Bordetella sp. HZ20 isolated from seawater.</title>
        <authorList>
            <person name="Sun C."/>
        </authorList>
    </citation>
    <scope>NUCLEOTIDE SEQUENCE [LARGE SCALE GENOMIC DNA]</scope>
    <source>
        <strain evidence="3 4">HZ20</strain>
    </source>
</reference>
<keyword evidence="4" id="KW-1185">Reference proteome</keyword>
<dbReference type="InterPro" id="IPR008979">
    <property type="entry name" value="Galactose-bd-like_sf"/>
</dbReference>
<dbReference type="PANTHER" id="PTHR13194:SF19">
    <property type="entry name" value="NAD(P)-BINDING ROSSMANN-FOLD SUPERFAMILY PROTEIN"/>
    <property type="match status" value="1"/>
</dbReference>
<name>A0A2R4XLX0_9BURK</name>